<protein>
    <submittedName>
        <fullName evidence="1">Uncharacterized protein</fullName>
    </submittedName>
</protein>
<accession>A0AA38MUR4</accession>
<comment type="caution">
    <text evidence="1">The sequence shown here is derived from an EMBL/GenBank/DDBJ whole genome shotgun (WGS) entry which is preliminary data.</text>
</comment>
<feature type="non-terminal residue" evidence="1">
    <location>
        <position position="1"/>
    </location>
</feature>
<name>A0AA38MUR4_9AGAR</name>
<sequence>DPQAAQRDIFFSLSYNPRSTPQAILDDLWIALPSLRELLNSDEGWGLVLQETWLIVFETVSEPEIMDFSLSLLTAAAVIEGLVYALVHHYQ</sequence>
<feature type="non-terminal residue" evidence="1">
    <location>
        <position position="91"/>
    </location>
</feature>
<dbReference type="EMBL" id="JANVFO010000097">
    <property type="protein sequence ID" value="KAJ3713734.1"/>
    <property type="molecule type" value="Genomic_DNA"/>
</dbReference>
<reference evidence="1" key="2">
    <citation type="journal article" date="2023" name="Proc. Natl. Acad. Sci. U.S.A.">
        <title>A global phylogenomic analysis of the shiitake genus Lentinula.</title>
        <authorList>
            <person name="Sierra-Patev S."/>
            <person name="Min B."/>
            <person name="Naranjo-Ortiz M."/>
            <person name="Looney B."/>
            <person name="Konkel Z."/>
            <person name="Slot J.C."/>
            <person name="Sakamoto Y."/>
            <person name="Steenwyk J.L."/>
            <person name="Rokas A."/>
            <person name="Carro J."/>
            <person name="Camarero S."/>
            <person name="Ferreira P."/>
            <person name="Molpeceres G."/>
            <person name="Ruiz-Duenas F.J."/>
            <person name="Serrano A."/>
            <person name="Henrissat B."/>
            <person name="Drula E."/>
            <person name="Hughes K.W."/>
            <person name="Mata J.L."/>
            <person name="Ishikawa N.K."/>
            <person name="Vargas-Isla R."/>
            <person name="Ushijima S."/>
            <person name="Smith C.A."/>
            <person name="Donoghue J."/>
            <person name="Ahrendt S."/>
            <person name="Andreopoulos W."/>
            <person name="He G."/>
            <person name="LaButti K."/>
            <person name="Lipzen A."/>
            <person name="Ng V."/>
            <person name="Riley R."/>
            <person name="Sandor L."/>
            <person name="Barry K."/>
            <person name="Martinez A.T."/>
            <person name="Xiao Y."/>
            <person name="Gibbons J.G."/>
            <person name="Terashima K."/>
            <person name="Grigoriev I.V."/>
            <person name="Hibbett D."/>
        </authorList>
    </citation>
    <scope>NUCLEOTIDE SEQUENCE</scope>
    <source>
        <strain evidence="1">ET3784</strain>
    </source>
</reference>
<evidence type="ECO:0000313" key="1">
    <source>
        <dbReference type="EMBL" id="KAJ3713734.1"/>
    </source>
</evidence>
<reference evidence="1" key="1">
    <citation type="submission" date="2022-08" db="EMBL/GenBank/DDBJ databases">
        <authorList>
            <consortium name="DOE Joint Genome Institute"/>
            <person name="Min B."/>
            <person name="Sierra-Patev S."/>
            <person name="Naranjo-Ortiz M."/>
            <person name="Looney B."/>
            <person name="Konkel Z."/>
            <person name="Slot J.C."/>
            <person name="Sakamoto Y."/>
            <person name="Steenwyk J.L."/>
            <person name="Rokas A."/>
            <person name="Carro J."/>
            <person name="Camarero S."/>
            <person name="Ferreira P."/>
            <person name="Molpeceres G."/>
            <person name="Ruiz-duenas F.J."/>
            <person name="Serrano A."/>
            <person name="Henrissat B."/>
            <person name="Drula E."/>
            <person name="Hughes K.W."/>
            <person name="Mata J.L."/>
            <person name="Ishikawa N.K."/>
            <person name="Vargas-Isla R."/>
            <person name="Ushijima S."/>
            <person name="Smith C.A."/>
            <person name="Ahrendt S."/>
            <person name="Andreopoulos W."/>
            <person name="He G."/>
            <person name="LaButti K."/>
            <person name="Lipzen A."/>
            <person name="Ng V."/>
            <person name="Riley R."/>
            <person name="Sandor L."/>
            <person name="Barry K."/>
            <person name="Martinez A.T."/>
            <person name="Xiao Y."/>
            <person name="Gibbons J.G."/>
            <person name="Terashima K."/>
            <person name="Hibbett D.S."/>
            <person name="Grigoriev I.V."/>
        </authorList>
    </citation>
    <scope>NUCLEOTIDE SEQUENCE</scope>
    <source>
        <strain evidence="1">ET3784</strain>
    </source>
</reference>
<dbReference type="Proteomes" id="UP001176059">
    <property type="component" value="Unassembled WGS sequence"/>
</dbReference>
<organism evidence="1 2">
    <name type="scientific">Lentinula guzmanii</name>
    <dbReference type="NCBI Taxonomy" id="2804957"/>
    <lineage>
        <taxon>Eukaryota</taxon>
        <taxon>Fungi</taxon>
        <taxon>Dikarya</taxon>
        <taxon>Basidiomycota</taxon>
        <taxon>Agaricomycotina</taxon>
        <taxon>Agaricomycetes</taxon>
        <taxon>Agaricomycetidae</taxon>
        <taxon>Agaricales</taxon>
        <taxon>Marasmiineae</taxon>
        <taxon>Omphalotaceae</taxon>
        <taxon>Lentinula</taxon>
    </lineage>
</organism>
<dbReference type="AlphaFoldDB" id="A0AA38MUR4"/>
<proteinExistence type="predicted"/>
<evidence type="ECO:0000313" key="2">
    <source>
        <dbReference type="Proteomes" id="UP001176059"/>
    </source>
</evidence>
<gene>
    <name evidence="1" type="ORF">DFJ43DRAFT_982998</name>
</gene>
<keyword evidence="2" id="KW-1185">Reference proteome</keyword>